<evidence type="ECO:0000313" key="2">
    <source>
        <dbReference type="EMBL" id="MQY02791.1"/>
    </source>
</evidence>
<feature type="region of interest" description="Disordered" evidence="1">
    <location>
        <begin position="100"/>
        <end position="129"/>
    </location>
</feature>
<feature type="compositionally biased region" description="Gly residues" evidence="1">
    <location>
        <begin position="119"/>
        <end position="129"/>
    </location>
</feature>
<dbReference type="Proteomes" id="UP000487268">
    <property type="component" value="Unassembled WGS sequence"/>
</dbReference>
<sequence length="129" mass="13801">MPPQETTPRRLSSRTVKIGMVSALSLALVSACGSKSTTAWCVDRQSPWTGGKTAGGYRVVPDSFCDTREIERGTVGYNRYFWYYGGRRDSSHTYVSGGSYYGPRKGKVKSSSGHTLSRGGFGGGGRSGG</sequence>
<protein>
    <submittedName>
        <fullName evidence="2">Uncharacterized protein</fullName>
    </submittedName>
</protein>
<dbReference type="AlphaFoldDB" id="A0A7K0BNP3"/>
<organism evidence="2 3">
    <name type="scientific">Actinomadura macrotermitis</name>
    <dbReference type="NCBI Taxonomy" id="2585200"/>
    <lineage>
        <taxon>Bacteria</taxon>
        <taxon>Bacillati</taxon>
        <taxon>Actinomycetota</taxon>
        <taxon>Actinomycetes</taxon>
        <taxon>Streptosporangiales</taxon>
        <taxon>Thermomonosporaceae</taxon>
        <taxon>Actinomadura</taxon>
    </lineage>
</organism>
<gene>
    <name evidence="2" type="ORF">ACRB68_08260</name>
</gene>
<name>A0A7K0BNP3_9ACTN</name>
<comment type="caution">
    <text evidence="2">The sequence shown here is derived from an EMBL/GenBank/DDBJ whole genome shotgun (WGS) entry which is preliminary data.</text>
</comment>
<proteinExistence type="predicted"/>
<accession>A0A7K0BNP3</accession>
<evidence type="ECO:0000313" key="3">
    <source>
        <dbReference type="Proteomes" id="UP000487268"/>
    </source>
</evidence>
<keyword evidence="3" id="KW-1185">Reference proteome</keyword>
<dbReference type="EMBL" id="WEGH01000001">
    <property type="protein sequence ID" value="MQY02791.1"/>
    <property type="molecule type" value="Genomic_DNA"/>
</dbReference>
<dbReference type="OrthoDB" id="3482301at2"/>
<evidence type="ECO:0000256" key="1">
    <source>
        <dbReference type="SAM" id="MobiDB-lite"/>
    </source>
</evidence>
<reference evidence="2 3" key="1">
    <citation type="submission" date="2019-10" db="EMBL/GenBank/DDBJ databases">
        <title>Actinomadura rubteroloni sp. nov. and Actinomadura macrotermitis sp. nov., isolated from the gut of fungus growing-termite Macrotermes natalensis.</title>
        <authorList>
            <person name="Benndorf R."/>
            <person name="Martin K."/>
            <person name="Kuefner M."/>
            <person name="De Beer W."/>
            <person name="Kaster A.-K."/>
            <person name="Vollmers J."/>
            <person name="Poulsen M."/>
            <person name="Beemelmanns C."/>
        </authorList>
    </citation>
    <scope>NUCLEOTIDE SEQUENCE [LARGE SCALE GENOMIC DNA]</scope>
    <source>
        <strain evidence="2 3">RB68</strain>
    </source>
</reference>